<reference evidence="1" key="1">
    <citation type="submission" date="2014-11" db="EMBL/GenBank/DDBJ databases">
        <authorList>
            <person name="Amaro Gonzalez C."/>
        </authorList>
    </citation>
    <scope>NUCLEOTIDE SEQUENCE</scope>
</reference>
<protein>
    <submittedName>
        <fullName evidence="1">Uncharacterized protein</fullName>
    </submittedName>
</protein>
<accession>A0A0E9XI32</accession>
<sequence length="14" mass="1756">MQDWQRHCGQHKCV</sequence>
<dbReference type="EMBL" id="GBXM01006268">
    <property type="protein sequence ID" value="JAI02310.1"/>
    <property type="molecule type" value="Transcribed_RNA"/>
</dbReference>
<proteinExistence type="predicted"/>
<organism evidence="1">
    <name type="scientific">Anguilla anguilla</name>
    <name type="common">European freshwater eel</name>
    <name type="synonym">Muraena anguilla</name>
    <dbReference type="NCBI Taxonomy" id="7936"/>
    <lineage>
        <taxon>Eukaryota</taxon>
        <taxon>Metazoa</taxon>
        <taxon>Chordata</taxon>
        <taxon>Craniata</taxon>
        <taxon>Vertebrata</taxon>
        <taxon>Euteleostomi</taxon>
        <taxon>Actinopterygii</taxon>
        <taxon>Neopterygii</taxon>
        <taxon>Teleostei</taxon>
        <taxon>Anguilliformes</taxon>
        <taxon>Anguillidae</taxon>
        <taxon>Anguilla</taxon>
    </lineage>
</organism>
<evidence type="ECO:0000313" key="1">
    <source>
        <dbReference type="EMBL" id="JAI02310.1"/>
    </source>
</evidence>
<reference evidence="1" key="2">
    <citation type="journal article" date="2015" name="Fish Shellfish Immunol.">
        <title>Early steps in the European eel (Anguilla anguilla)-Vibrio vulnificus interaction in the gills: Role of the RtxA13 toxin.</title>
        <authorList>
            <person name="Callol A."/>
            <person name="Pajuelo D."/>
            <person name="Ebbesson L."/>
            <person name="Teles M."/>
            <person name="MacKenzie S."/>
            <person name="Amaro C."/>
        </authorList>
    </citation>
    <scope>NUCLEOTIDE SEQUENCE</scope>
</reference>
<name>A0A0E9XI32_ANGAN</name>